<dbReference type="Proteomes" id="UP000249115">
    <property type="component" value="Unassembled WGS sequence"/>
</dbReference>
<dbReference type="EMBL" id="QKZU01000007">
    <property type="protein sequence ID" value="PZX56954.1"/>
    <property type="molecule type" value="Genomic_DNA"/>
</dbReference>
<proteinExistence type="predicted"/>
<keyword evidence="2" id="KW-0813">Transport</keyword>
<protein>
    <submittedName>
        <fullName evidence="8">SLC13/DASS family transporter</fullName>
    </submittedName>
    <submittedName>
        <fullName evidence="7">Sodium-dependent dicarboxylate transporter 2/3/5</fullName>
    </submittedName>
</protein>
<feature type="transmembrane region" description="Helical" evidence="6">
    <location>
        <begin position="455"/>
        <end position="475"/>
    </location>
</feature>
<feature type="transmembrane region" description="Helical" evidence="6">
    <location>
        <begin position="415"/>
        <end position="435"/>
    </location>
</feature>
<comment type="subcellular location">
    <subcellularLocation>
        <location evidence="1">Membrane</location>
        <topology evidence="1">Multi-pass membrane protein</topology>
    </subcellularLocation>
</comment>
<sequence>MLKHLPRLGLFLGPAAFLLIYFFVSSPDLNSAAQSMLALAAWMAIWWITEAIPIAATAFLPLIFMPLLGILPITDVSSNYMHPTVMLYMGGFLLATGIEKWNLHRRIALNIIYLVGSDLRKIVLGFILATGILSMWISNSATTLMMLPIGLAVVNQFKDQLGTARLAISDNLGKAIMLGIAYGASIGGVATLIGSPTNIIFASVVSDLYAYEISFNEWMMFGLPLSSAMLFICWYYLVNYANPLPTRFSLSNGNHIIKAQLNNLGRISYEEIMVVIVFGLVCFSWITRSFLLQQFFPELDDTIIVLIGVIALFLIPATNKEERILDWKTAEKIPWGILILFGGGLALAAGFKETGLAEWIGTRFTLIDGISFFLLLMIIVASVNFLTEITSNVATASMLLPILASVALKLDLHPFGLMVGATMAASCAFMLPVATPPNAIVFGSGYLQMKDMVKAGFWLNVISIFLVTVMVYFVLPWMWGIDLLSNPF</sequence>
<dbReference type="Pfam" id="PF00939">
    <property type="entry name" value="Na_sulph_symp"/>
    <property type="match status" value="1"/>
</dbReference>
<feature type="transmembrane region" description="Helical" evidence="6">
    <location>
        <begin position="7"/>
        <end position="25"/>
    </location>
</feature>
<evidence type="ECO:0000256" key="1">
    <source>
        <dbReference type="ARBA" id="ARBA00004141"/>
    </source>
</evidence>
<organism evidence="7 9">
    <name type="scientific">Algoriphagus ratkowskyi</name>
    <dbReference type="NCBI Taxonomy" id="57028"/>
    <lineage>
        <taxon>Bacteria</taxon>
        <taxon>Pseudomonadati</taxon>
        <taxon>Bacteroidota</taxon>
        <taxon>Cytophagia</taxon>
        <taxon>Cytophagales</taxon>
        <taxon>Cyclobacteriaceae</taxon>
        <taxon>Algoriphagus</taxon>
    </lineage>
</organism>
<feature type="transmembrane region" description="Helical" evidence="6">
    <location>
        <begin position="333"/>
        <end position="351"/>
    </location>
</feature>
<dbReference type="PROSITE" id="PS01271">
    <property type="entry name" value="NA_SULFATE"/>
    <property type="match status" value="1"/>
</dbReference>
<evidence type="ECO:0000313" key="9">
    <source>
        <dbReference type="Proteomes" id="UP000249115"/>
    </source>
</evidence>
<feature type="transmembrane region" description="Helical" evidence="6">
    <location>
        <begin position="80"/>
        <end position="98"/>
    </location>
</feature>
<comment type="caution">
    <text evidence="7">The sequence shown here is derived from an EMBL/GenBank/DDBJ whole genome shotgun (WGS) entry which is preliminary data.</text>
</comment>
<dbReference type="PANTHER" id="PTHR10283">
    <property type="entry name" value="SOLUTE CARRIER FAMILY 13 MEMBER"/>
    <property type="match status" value="1"/>
</dbReference>
<evidence type="ECO:0000256" key="3">
    <source>
        <dbReference type="ARBA" id="ARBA00022692"/>
    </source>
</evidence>
<evidence type="ECO:0000256" key="2">
    <source>
        <dbReference type="ARBA" id="ARBA00022448"/>
    </source>
</evidence>
<dbReference type="EMBL" id="VORV01000001">
    <property type="protein sequence ID" value="TXD79865.1"/>
    <property type="molecule type" value="Genomic_DNA"/>
</dbReference>
<keyword evidence="5 6" id="KW-0472">Membrane</keyword>
<keyword evidence="4 6" id="KW-1133">Transmembrane helix</keyword>
<dbReference type="Proteomes" id="UP000321927">
    <property type="component" value="Unassembled WGS sequence"/>
</dbReference>
<feature type="transmembrane region" description="Helical" evidence="6">
    <location>
        <begin position="303"/>
        <end position="318"/>
    </location>
</feature>
<feature type="transmembrane region" description="Helical" evidence="6">
    <location>
        <begin position="389"/>
        <end position="408"/>
    </location>
</feature>
<dbReference type="InterPro" id="IPR031312">
    <property type="entry name" value="Na/sul_symport_CS"/>
</dbReference>
<reference evidence="7 9" key="1">
    <citation type="submission" date="2018-06" db="EMBL/GenBank/DDBJ databases">
        <title>Genomic Encyclopedia of Archaeal and Bacterial Type Strains, Phase II (KMG-II): from individual species to whole genera.</title>
        <authorList>
            <person name="Goeker M."/>
        </authorList>
    </citation>
    <scope>NUCLEOTIDE SEQUENCE [LARGE SCALE GENOMIC DNA]</scope>
    <source>
        <strain evidence="7 9">DSM 22686</strain>
    </source>
</reference>
<dbReference type="GO" id="GO:0015141">
    <property type="term" value="F:succinate transmembrane transporter activity"/>
    <property type="evidence" value="ECO:0007669"/>
    <property type="project" value="UniProtKB-ARBA"/>
</dbReference>
<dbReference type="NCBIfam" id="TIGR00785">
    <property type="entry name" value="dass"/>
    <property type="match status" value="1"/>
</dbReference>
<evidence type="ECO:0000256" key="4">
    <source>
        <dbReference type="ARBA" id="ARBA00022989"/>
    </source>
</evidence>
<reference evidence="8 10" key="2">
    <citation type="submission" date="2019-08" db="EMBL/GenBank/DDBJ databases">
        <title>Genome of Algoriphagus ratkowskyi IC026.</title>
        <authorList>
            <person name="Bowman J.P."/>
        </authorList>
    </citation>
    <scope>NUCLEOTIDE SEQUENCE [LARGE SCALE GENOMIC DNA]</scope>
    <source>
        <strain evidence="8 10">IC026</strain>
    </source>
</reference>
<feature type="transmembrane region" description="Helical" evidence="6">
    <location>
        <begin position="180"/>
        <end position="206"/>
    </location>
</feature>
<accession>A0A2W7R950</accession>
<keyword evidence="3 6" id="KW-0812">Transmembrane</keyword>
<dbReference type="PANTHER" id="PTHR10283:SF82">
    <property type="entry name" value="SOLUTE CARRIER FAMILY 13 MEMBER 2"/>
    <property type="match status" value="1"/>
</dbReference>
<evidence type="ECO:0000313" key="10">
    <source>
        <dbReference type="Proteomes" id="UP000321927"/>
    </source>
</evidence>
<gene>
    <name evidence="8" type="ORF">ESW18_01665</name>
    <name evidence="7" type="ORF">LV84_02083</name>
</gene>
<dbReference type="OrthoDB" id="9766267at2"/>
<feature type="transmembrane region" description="Helical" evidence="6">
    <location>
        <begin position="272"/>
        <end position="291"/>
    </location>
</feature>
<evidence type="ECO:0000256" key="6">
    <source>
        <dbReference type="SAM" id="Phobius"/>
    </source>
</evidence>
<evidence type="ECO:0000313" key="8">
    <source>
        <dbReference type="EMBL" id="TXD79865.1"/>
    </source>
</evidence>
<dbReference type="InterPro" id="IPR001898">
    <property type="entry name" value="SLC13A/DASS"/>
</dbReference>
<evidence type="ECO:0000256" key="5">
    <source>
        <dbReference type="ARBA" id="ARBA00023136"/>
    </source>
</evidence>
<dbReference type="RefSeq" id="WP_086501415.1">
    <property type="nucleotide sequence ID" value="NZ_MSSV01000008.1"/>
</dbReference>
<dbReference type="CDD" id="cd01115">
    <property type="entry name" value="SLC13_permease"/>
    <property type="match status" value="1"/>
</dbReference>
<feature type="transmembrane region" description="Helical" evidence="6">
    <location>
        <begin position="363"/>
        <end position="383"/>
    </location>
</feature>
<name>A0A2W7R950_9BACT</name>
<feature type="transmembrane region" description="Helical" evidence="6">
    <location>
        <begin position="218"/>
        <end position="237"/>
    </location>
</feature>
<evidence type="ECO:0000313" key="7">
    <source>
        <dbReference type="EMBL" id="PZX56954.1"/>
    </source>
</evidence>
<dbReference type="AlphaFoldDB" id="A0A2W7R950"/>
<keyword evidence="10" id="KW-1185">Reference proteome</keyword>
<dbReference type="GO" id="GO:0005886">
    <property type="term" value="C:plasma membrane"/>
    <property type="evidence" value="ECO:0007669"/>
    <property type="project" value="TreeGrafter"/>
</dbReference>